<dbReference type="GeneID" id="93098126"/>
<dbReference type="Proteomes" id="UP000654720">
    <property type="component" value="Chromosome"/>
</dbReference>
<accession>A0A415QKI7</accession>
<evidence type="ECO:0000313" key="4">
    <source>
        <dbReference type="EMBL" id="RGY15192.1"/>
    </source>
</evidence>
<dbReference type="EMBL" id="QRPV01000006">
    <property type="protein sequence ID" value="RHM44380.1"/>
    <property type="molecule type" value="Genomic_DNA"/>
</dbReference>
<keyword evidence="9" id="KW-1185">Reference proteome</keyword>
<organism evidence="5 7">
    <name type="scientific">Butyricimonas virosa</name>
    <dbReference type="NCBI Taxonomy" id="544645"/>
    <lineage>
        <taxon>Bacteria</taxon>
        <taxon>Pseudomonadati</taxon>
        <taxon>Bacteroidota</taxon>
        <taxon>Bacteroidia</taxon>
        <taxon>Bacteroidales</taxon>
        <taxon>Odoribacteraceae</taxon>
        <taxon>Butyricimonas</taxon>
    </lineage>
</organism>
<evidence type="ECO:0000313" key="3">
    <source>
        <dbReference type="EMBL" id="RGV32302.1"/>
    </source>
</evidence>
<evidence type="ECO:0000256" key="1">
    <source>
        <dbReference type="SAM" id="MobiDB-lite"/>
    </source>
</evidence>
<proteinExistence type="predicted"/>
<evidence type="ECO:0000313" key="5">
    <source>
        <dbReference type="EMBL" id="RHM44380.1"/>
    </source>
</evidence>
<feature type="compositionally biased region" description="Basic and acidic residues" evidence="1">
    <location>
        <begin position="1"/>
        <end position="29"/>
    </location>
</feature>
<name>A0A415QKI7_9BACT</name>
<dbReference type="EMBL" id="QSCR01000025">
    <property type="protein sequence ID" value="RGY15192.1"/>
    <property type="molecule type" value="Genomic_DNA"/>
</dbReference>
<feature type="compositionally biased region" description="Basic and acidic residues" evidence="1">
    <location>
        <begin position="39"/>
        <end position="50"/>
    </location>
</feature>
<gene>
    <name evidence="3" type="ORF">DWW18_14645</name>
    <name evidence="5" type="ORF">DWZ68_07415</name>
    <name evidence="4" type="ORF">DXA50_13260</name>
    <name evidence="2" type="ORF">I6J59_14965</name>
</gene>
<dbReference type="Proteomes" id="UP000283589">
    <property type="component" value="Unassembled WGS sequence"/>
</dbReference>
<dbReference type="EMBL" id="CP069450">
    <property type="protein sequence ID" value="QRO49207.1"/>
    <property type="molecule type" value="Genomic_DNA"/>
</dbReference>
<evidence type="ECO:0000313" key="9">
    <source>
        <dbReference type="Proteomes" id="UP000654720"/>
    </source>
</evidence>
<dbReference type="EMBL" id="QRZA01000022">
    <property type="protein sequence ID" value="RGV32302.1"/>
    <property type="molecule type" value="Genomic_DNA"/>
</dbReference>
<dbReference type="RefSeq" id="WP_027202974.1">
    <property type="nucleotide sequence ID" value="NZ_CABJDM010000006.1"/>
</dbReference>
<evidence type="ECO:0000313" key="6">
    <source>
        <dbReference type="Proteomes" id="UP000283589"/>
    </source>
</evidence>
<sequence length="60" mass="7444">MREREEKKKKVASDDRRARNIPSKQDKSWVGEQQMQQEQFDKTEFEEREAKKHSRRRICH</sequence>
<evidence type="ECO:0000313" key="8">
    <source>
        <dbReference type="Proteomes" id="UP000286063"/>
    </source>
</evidence>
<evidence type="ECO:0000313" key="2">
    <source>
        <dbReference type="EMBL" id="QRO49207.1"/>
    </source>
</evidence>
<dbReference type="Proteomes" id="UP000286063">
    <property type="component" value="Unassembled WGS sequence"/>
</dbReference>
<feature type="region of interest" description="Disordered" evidence="1">
    <location>
        <begin position="1"/>
        <end position="60"/>
    </location>
</feature>
<reference evidence="6 7" key="1">
    <citation type="submission" date="2018-08" db="EMBL/GenBank/DDBJ databases">
        <title>A genome reference for cultivated species of the human gut microbiota.</title>
        <authorList>
            <person name="Zou Y."/>
            <person name="Xue W."/>
            <person name="Luo G."/>
        </authorList>
    </citation>
    <scope>NUCLEOTIDE SEQUENCE [LARGE SCALE GENOMIC DNA]</scope>
    <source>
        <strain evidence="3 6">AF14-49</strain>
        <strain evidence="5 7">AF34-33</strain>
        <strain evidence="4 8">OF02-7</strain>
    </source>
</reference>
<reference evidence="2 9" key="2">
    <citation type="submission" date="2021-02" db="EMBL/GenBank/DDBJ databases">
        <title>FDA dAtabase for Regulatory Grade micrObial Sequences (FDA-ARGOS): Supporting development and validation of Infectious Disease Dx tests.</title>
        <authorList>
            <person name="Carlson P."/>
            <person name="Fischbach M."/>
            <person name="Hastie J."/>
            <person name="Bilen M."/>
            <person name="Cheng A."/>
            <person name="Tallon L."/>
            <person name="Sadzewicz L."/>
            <person name="Zhao X."/>
            <person name="Boylan J."/>
            <person name="Ott S."/>
            <person name="Bowen H."/>
            <person name="Vavikolanu K."/>
            <person name="Mehta A."/>
            <person name="Aluvathingal J."/>
            <person name="Nadendla S."/>
            <person name="Yan Y."/>
            <person name="Sichtig H."/>
        </authorList>
    </citation>
    <scope>NUCLEOTIDE SEQUENCE [LARGE SCALE GENOMIC DNA]</scope>
    <source>
        <strain evidence="2 9">FDAARGOS_1229</strain>
    </source>
</reference>
<dbReference type="OrthoDB" id="1097357at2"/>
<protein>
    <submittedName>
        <fullName evidence="5">Uncharacterized protein</fullName>
    </submittedName>
</protein>
<feature type="compositionally biased region" description="Basic residues" evidence="1">
    <location>
        <begin position="51"/>
        <end position="60"/>
    </location>
</feature>
<evidence type="ECO:0000313" key="7">
    <source>
        <dbReference type="Proteomes" id="UP000286038"/>
    </source>
</evidence>
<dbReference type="AlphaFoldDB" id="A0A415QKI7"/>
<dbReference type="Proteomes" id="UP000286038">
    <property type="component" value="Unassembled WGS sequence"/>
</dbReference>